<evidence type="ECO:0000313" key="1">
    <source>
        <dbReference type="EMBL" id="CAE7462925.1"/>
    </source>
</evidence>
<dbReference type="EMBL" id="CAJNDS010002409">
    <property type="protein sequence ID" value="CAE7462925.1"/>
    <property type="molecule type" value="Genomic_DNA"/>
</dbReference>
<protein>
    <submittedName>
        <fullName evidence="1">Pfh1 protein</fullName>
    </submittedName>
</protein>
<organism evidence="1 2">
    <name type="scientific">Symbiodinium natans</name>
    <dbReference type="NCBI Taxonomy" id="878477"/>
    <lineage>
        <taxon>Eukaryota</taxon>
        <taxon>Sar</taxon>
        <taxon>Alveolata</taxon>
        <taxon>Dinophyceae</taxon>
        <taxon>Suessiales</taxon>
        <taxon>Symbiodiniaceae</taxon>
        <taxon>Symbiodinium</taxon>
    </lineage>
</organism>
<gene>
    <name evidence="1" type="primary">pfh1</name>
    <name evidence="1" type="ORF">SNAT2548_LOCUS25785</name>
</gene>
<name>A0A812S125_9DINO</name>
<sequence length="114" mass="12931">MSWAQQRQRIRQAVEAGVAARTSPQGSELLRLPNAQQLLLVRPDGQPTRAGQFYYQLVGRRPPSRRFNEAQPLVRDGPNDYILLRGGAKKLVRSLQPDGNYRVTKLGKAFFKDK</sequence>
<accession>A0A812S125</accession>
<dbReference type="OrthoDB" id="444263at2759"/>
<comment type="caution">
    <text evidence="1">The sequence shown here is derived from an EMBL/GenBank/DDBJ whole genome shotgun (WGS) entry which is preliminary data.</text>
</comment>
<reference evidence="1" key="1">
    <citation type="submission" date="2021-02" db="EMBL/GenBank/DDBJ databases">
        <authorList>
            <person name="Dougan E. K."/>
            <person name="Rhodes N."/>
            <person name="Thang M."/>
            <person name="Chan C."/>
        </authorList>
    </citation>
    <scope>NUCLEOTIDE SEQUENCE</scope>
</reference>
<keyword evidence="2" id="KW-1185">Reference proteome</keyword>
<dbReference type="AlphaFoldDB" id="A0A812S125"/>
<dbReference type="Proteomes" id="UP000604046">
    <property type="component" value="Unassembled WGS sequence"/>
</dbReference>
<proteinExistence type="predicted"/>
<evidence type="ECO:0000313" key="2">
    <source>
        <dbReference type="Proteomes" id="UP000604046"/>
    </source>
</evidence>